<organism evidence="2 3">
    <name type="scientific">Tribolium castaneum</name>
    <name type="common">Red flour beetle</name>
    <dbReference type="NCBI Taxonomy" id="7070"/>
    <lineage>
        <taxon>Eukaryota</taxon>
        <taxon>Metazoa</taxon>
        <taxon>Ecdysozoa</taxon>
        <taxon>Arthropoda</taxon>
        <taxon>Hexapoda</taxon>
        <taxon>Insecta</taxon>
        <taxon>Pterygota</taxon>
        <taxon>Neoptera</taxon>
        <taxon>Endopterygota</taxon>
        <taxon>Coleoptera</taxon>
        <taxon>Polyphaga</taxon>
        <taxon>Cucujiformia</taxon>
        <taxon>Tenebrionidae</taxon>
        <taxon>Tenebrionidae incertae sedis</taxon>
        <taxon>Tribolium</taxon>
    </lineage>
</organism>
<evidence type="ECO:0000313" key="2">
    <source>
        <dbReference type="EMBL" id="KYB29608.1"/>
    </source>
</evidence>
<protein>
    <submittedName>
        <fullName evidence="2">Uncharacterized protein</fullName>
    </submittedName>
</protein>
<dbReference type="EMBL" id="KQ971307">
    <property type="protein sequence ID" value="KYB29608.1"/>
    <property type="molecule type" value="Genomic_DNA"/>
</dbReference>
<dbReference type="InParanoid" id="A0A139WNM2"/>
<sequence>MINTVYTHLPRRILFGLLPAVALAPTPVLVGYSLVGVYPCAVWKPRHAANSCTTSSTGPVRSRVTAPARSQPYPTQQVQVHHCQGHQEATTTTTAAARVQPPQLLVTACSCNNNNNTAELQVATNNTPMVFVPFSMPSYAPPMAASALYTNSCSPSKDMKGGWAASPGSTAPVNPPTLLALQPLLTQPSTPVQTVQPSTTTAATQPKQDTSSK</sequence>
<proteinExistence type="predicted"/>
<dbReference type="eggNOG" id="KOG0148">
    <property type="taxonomic scope" value="Eukaryota"/>
</dbReference>
<evidence type="ECO:0000313" key="3">
    <source>
        <dbReference type="Proteomes" id="UP000007266"/>
    </source>
</evidence>
<evidence type="ECO:0000256" key="1">
    <source>
        <dbReference type="SAM" id="MobiDB-lite"/>
    </source>
</evidence>
<accession>A0A139WNM2</accession>
<gene>
    <name evidence="2" type="primary">AUGUSTUS-3.0.2_31488</name>
    <name evidence="2" type="ORF">TcasGA2_TC031488</name>
</gene>
<name>A0A139WNM2_TRICA</name>
<keyword evidence="3" id="KW-1185">Reference proteome</keyword>
<dbReference type="Proteomes" id="UP000007266">
    <property type="component" value="Linkage group 1"/>
</dbReference>
<feature type="compositionally biased region" description="Low complexity" evidence="1">
    <location>
        <begin position="176"/>
        <end position="206"/>
    </location>
</feature>
<dbReference type="AlphaFoldDB" id="A0A139WNM2"/>
<reference evidence="2 3" key="1">
    <citation type="journal article" date="2008" name="Nature">
        <title>The genome of the model beetle and pest Tribolium castaneum.</title>
        <authorList>
            <consortium name="Tribolium Genome Sequencing Consortium"/>
            <person name="Richards S."/>
            <person name="Gibbs R.A."/>
            <person name="Weinstock G.M."/>
            <person name="Brown S.J."/>
            <person name="Denell R."/>
            <person name="Beeman R.W."/>
            <person name="Gibbs R."/>
            <person name="Beeman R.W."/>
            <person name="Brown S.J."/>
            <person name="Bucher G."/>
            <person name="Friedrich M."/>
            <person name="Grimmelikhuijzen C.J."/>
            <person name="Klingler M."/>
            <person name="Lorenzen M."/>
            <person name="Richards S."/>
            <person name="Roth S."/>
            <person name="Schroder R."/>
            <person name="Tautz D."/>
            <person name="Zdobnov E.M."/>
            <person name="Muzny D."/>
            <person name="Gibbs R.A."/>
            <person name="Weinstock G.M."/>
            <person name="Attaway T."/>
            <person name="Bell S."/>
            <person name="Buhay C.J."/>
            <person name="Chandrabose M.N."/>
            <person name="Chavez D."/>
            <person name="Clerk-Blankenburg K.P."/>
            <person name="Cree A."/>
            <person name="Dao M."/>
            <person name="Davis C."/>
            <person name="Chacko J."/>
            <person name="Dinh H."/>
            <person name="Dugan-Rocha S."/>
            <person name="Fowler G."/>
            <person name="Garner T.T."/>
            <person name="Garnes J."/>
            <person name="Gnirke A."/>
            <person name="Hawes A."/>
            <person name="Hernandez J."/>
            <person name="Hines S."/>
            <person name="Holder M."/>
            <person name="Hume J."/>
            <person name="Jhangiani S.N."/>
            <person name="Joshi V."/>
            <person name="Khan Z.M."/>
            <person name="Jackson L."/>
            <person name="Kovar C."/>
            <person name="Kowis A."/>
            <person name="Lee S."/>
            <person name="Lewis L.R."/>
            <person name="Margolis J."/>
            <person name="Morgan M."/>
            <person name="Nazareth L.V."/>
            <person name="Nguyen N."/>
            <person name="Okwuonu G."/>
            <person name="Parker D."/>
            <person name="Richards S."/>
            <person name="Ruiz S.J."/>
            <person name="Santibanez J."/>
            <person name="Savard J."/>
            <person name="Scherer S.E."/>
            <person name="Schneider B."/>
            <person name="Sodergren E."/>
            <person name="Tautz D."/>
            <person name="Vattahil S."/>
            <person name="Villasana D."/>
            <person name="White C.S."/>
            <person name="Wright R."/>
            <person name="Park Y."/>
            <person name="Beeman R.W."/>
            <person name="Lord J."/>
            <person name="Oppert B."/>
            <person name="Lorenzen M."/>
            <person name="Brown S."/>
            <person name="Wang L."/>
            <person name="Savard J."/>
            <person name="Tautz D."/>
            <person name="Richards S."/>
            <person name="Weinstock G."/>
            <person name="Gibbs R.A."/>
            <person name="Liu Y."/>
            <person name="Worley K."/>
            <person name="Weinstock G."/>
            <person name="Elsik C.G."/>
            <person name="Reese J.T."/>
            <person name="Elhaik E."/>
            <person name="Landan G."/>
            <person name="Graur D."/>
            <person name="Arensburger P."/>
            <person name="Atkinson P."/>
            <person name="Beeman R.W."/>
            <person name="Beidler J."/>
            <person name="Brown S.J."/>
            <person name="Demuth J.P."/>
            <person name="Drury D.W."/>
            <person name="Du Y.Z."/>
            <person name="Fujiwara H."/>
            <person name="Lorenzen M."/>
            <person name="Maselli V."/>
            <person name="Osanai M."/>
            <person name="Park Y."/>
            <person name="Robertson H.M."/>
            <person name="Tu Z."/>
            <person name="Wang J.J."/>
            <person name="Wang S."/>
            <person name="Richards S."/>
            <person name="Song H."/>
            <person name="Zhang L."/>
            <person name="Sodergren E."/>
            <person name="Werner D."/>
            <person name="Stanke M."/>
            <person name="Morgenstern B."/>
            <person name="Solovyev V."/>
            <person name="Kosarev P."/>
            <person name="Brown G."/>
            <person name="Chen H.C."/>
            <person name="Ermolaeva O."/>
            <person name="Hlavina W."/>
            <person name="Kapustin Y."/>
            <person name="Kiryutin B."/>
            <person name="Kitts P."/>
            <person name="Maglott D."/>
            <person name="Pruitt K."/>
            <person name="Sapojnikov V."/>
            <person name="Souvorov A."/>
            <person name="Mackey A.J."/>
            <person name="Waterhouse R.M."/>
            <person name="Wyder S."/>
            <person name="Zdobnov E.M."/>
            <person name="Zdobnov E.M."/>
            <person name="Wyder S."/>
            <person name="Kriventseva E.V."/>
            <person name="Kadowaki T."/>
            <person name="Bork P."/>
            <person name="Aranda M."/>
            <person name="Bao R."/>
            <person name="Beermann A."/>
            <person name="Berns N."/>
            <person name="Bolognesi R."/>
            <person name="Bonneton F."/>
            <person name="Bopp D."/>
            <person name="Brown S.J."/>
            <person name="Bucher G."/>
            <person name="Butts T."/>
            <person name="Chaumot A."/>
            <person name="Denell R.E."/>
            <person name="Ferrier D.E."/>
            <person name="Friedrich M."/>
            <person name="Gordon C.M."/>
            <person name="Jindra M."/>
            <person name="Klingler M."/>
            <person name="Lan Q."/>
            <person name="Lattorff H.M."/>
            <person name="Laudet V."/>
            <person name="von Levetsow C."/>
            <person name="Liu Z."/>
            <person name="Lutz R."/>
            <person name="Lynch J.A."/>
            <person name="da Fonseca R.N."/>
            <person name="Posnien N."/>
            <person name="Reuter R."/>
            <person name="Roth S."/>
            <person name="Savard J."/>
            <person name="Schinko J.B."/>
            <person name="Schmitt C."/>
            <person name="Schoppmeier M."/>
            <person name="Schroder R."/>
            <person name="Shippy T.D."/>
            <person name="Simonnet F."/>
            <person name="Marques-Souza H."/>
            <person name="Tautz D."/>
            <person name="Tomoyasu Y."/>
            <person name="Trauner J."/>
            <person name="Van der Zee M."/>
            <person name="Vervoort M."/>
            <person name="Wittkopp N."/>
            <person name="Wimmer E.A."/>
            <person name="Yang X."/>
            <person name="Jones A.K."/>
            <person name="Sattelle D.B."/>
            <person name="Ebert P.R."/>
            <person name="Nelson D."/>
            <person name="Scott J.G."/>
            <person name="Beeman R.W."/>
            <person name="Muthukrishnan S."/>
            <person name="Kramer K.J."/>
            <person name="Arakane Y."/>
            <person name="Beeman R.W."/>
            <person name="Zhu Q."/>
            <person name="Hogenkamp D."/>
            <person name="Dixit R."/>
            <person name="Oppert B."/>
            <person name="Jiang H."/>
            <person name="Zou Z."/>
            <person name="Marshall J."/>
            <person name="Elpidina E."/>
            <person name="Vinokurov K."/>
            <person name="Oppert C."/>
            <person name="Zou Z."/>
            <person name="Evans J."/>
            <person name="Lu Z."/>
            <person name="Zhao P."/>
            <person name="Sumathipala N."/>
            <person name="Altincicek B."/>
            <person name="Vilcinskas A."/>
            <person name="Williams M."/>
            <person name="Hultmark D."/>
            <person name="Hetru C."/>
            <person name="Jiang H."/>
            <person name="Grimmelikhuijzen C.J."/>
            <person name="Hauser F."/>
            <person name="Cazzamali G."/>
            <person name="Williamson M."/>
            <person name="Park Y."/>
            <person name="Li B."/>
            <person name="Tanaka Y."/>
            <person name="Predel R."/>
            <person name="Neupert S."/>
            <person name="Schachtner J."/>
            <person name="Verleyen P."/>
            <person name="Raible F."/>
            <person name="Bork P."/>
            <person name="Friedrich M."/>
            <person name="Walden K.K."/>
            <person name="Robertson H.M."/>
            <person name="Angeli S."/>
            <person name="Foret S."/>
            <person name="Bucher G."/>
            <person name="Schuetz S."/>
            <person name="Maleszka R."/>
            <person name="Wimmer E.A."/>
            <person name="Beeman R.W."/>
            <person name="Lorenzen M."/>
            <person name="Tomoyasu Y."/>
            <person name="Miller S.C."/>
            <person name="Grossmann D."/>
            <person name="Bucher G."/>
        </authorList>
    </citation>
    <scope>NUCLEOTIDE SEQUENCE [LARGE SCALE GENOMIC DNA]</scope>
    <source>
        <strain evidence="2 3">Georgia GA2</strain>
    </source>
</reference>
<feature type="region of interest" description="Disordered" evidence="1">
    <location>
        <begin position="156"/>
        <end position="213"/>
    </location>
</feature>
<reference evidence="2 3" key="2">
    <citation type="journal article" date="2010" name="Nucleic Acids Res.">
        <title>BeetleBase in 2010: revisions to provide comprehensive genomic information for Tribolium castaneum.</title>
        <authorList>
            <person name="Kim H.S."/>
            <person name="Murphy T."/>
            <person name="Xia J."/>
            <person name="Caragea D."/>
            <person name="Park Y."/>
            <person name="Beeman R.W."/>
            <person name="Lorenzen M.D."/>
            <person name="Butcher S."/>
            <person name="Manak J.R."/>
            <person name="Brown S.J."/>
        </authorList>
    </citation>
    <scope>GENOME REANNOTATION</scope>
    <source>
        <strain evidence="2 3">Georgia GA2</strain>
    </source>
</reference>